<dbReference type="Proteomes" id="UP000704762">
    <property type="component" value="Unassembled WGS sequence"/>
</dbReference>
<organism evidence="2 3">
    <name type="scientific">Microlunatus panaciterrae</name>
    <dbReference type="NCBI Taxonomy" id="400768"/>
    <lineage>
        <taxon>Bacteria</taxon>
        <taxon>Bacillati</taxon>
        <taxon>Actinomycetota</taxon>
        <taxon>Actinomycetes</taxon>
        <taxon>Propionibacteriales</taxon>
        <taxon>Propionibacteriaceae</taxon>
        <taxon>Microlunatus</taxon>
    </lineage>
</organism>
<dbReference type="Gene3D" id="2.160.20.120">
    <property type="match status" value="1"/>
</dbReference>
<name>A0ABS2RI23_9ACTN</name>
<comment type="caution">
    <text evidence="2">The sequence shown here is derived from an EMBL/GenBank/DDBJ whole genome shotgun (WGS) entry which is preliminary data.</text>
</comment>
<evidence type="ECO:0000313" key="3">
    <source>
        <dbReference type="Proteomes" id="UP000704762"/>
    </source>
</evidence>
<dbReference type="InterPro" id="IPR025164">
    <property type="entry name" value="Toastrack_DUF4097"/>
</dbReference>
<reference evidence="2 3" key="1">
    <citation type="submission" date="2021-01" db="EMBL/GenBank/DDBJ databases">
        <title>Sequencing the genomes of 1000 actinobacteria strains.</title>
        <authorList>
            <person name="Klenk H.-P."/>
        </authorList>
    </citation>
    <scope>NUCLEOTIDE SEQUENCE [LARGE SCALE GENOMIC DNA]</scope>
    <source>
        <strain evidence="2 3">DSM 18662</strain>
    </source>
</reference>
<dbReference type="RefSeq" id="WP_204917125.1">
    <property type="nucleotide sequence ID" value="NZ_BAAAQP010000002.1"/>
</dbReference>
<dbReference type="PANTHER" id="PTHR34094">
    <property type="match status" value="1"/>
</dbReference>
<evidence type="ECO:0000313" key="2">
    <source>
        <dbReference type="EMBL" id="MBM7798602.1"/>
    </source>
</evidence>
<evidence type="ECO:0000259" key="1">
    <source>
        <dbReference type="Pfam" id="PF13349"/>
    </source>
</evidence>
<proteinExistence type="predicted"/>
<dbReference type="PANTHER" id="PTHR34094:SF1">
    <property type="entry name" value="PROTEIN FAM185A"/>
    <property type="match status" value="1"/>
</dbReference>
<feature type="domain" description="DUF4097" evidence="1">
    <location>
        <begin position="12"/>
        <end position="251"/>
    </location>
</feature>
<sequence>MSFRTFDYSNVRQISIDHFGSGSITIEPGTLEDTVEGSLNATDEAFLSAIEVRQDRDHLRIEMPNRPFRGSTAHLRLSVPPELSYDISSGSADISITADVGRAKITSGSGDVHLPGAGDLECGTGSGDIAVGRLHGGSARLTTGSGDVVIDEAHGPVHAKSGSGDLLIRSLLSDLRANSGSGDISVPSTLGSVDLRSASGSITVGVADDLPAWLDLNSVSGDIRITIEPSGEPAPGEPFVSIRARTASGEIAVYRA</sequence>
<accession>A0ABS2RI23</accession>
<dbReference type="Pfam" id="PF13349">
    <property type="entry name" value="DUF4097"/>
    <property type="match status" value="1"/>
</dbReference>
<gene>
    <name evidence="2" type="ORF">JOE57_001523</name>
</gene>
<dbReference type="EMBL" id="JAFBCF010000001">
    <property type="protein sequence ID" value="MBM7798602.1"/>
    <property type="molecule type" value="Genomic_DNA"/>
</dbReference>
<protein>
    <submittedName>
        <fullName evidence="2">DUF4097 and DUF4098 domain-containing protein YvlB</fullName>
    </submittedName>
</protein>
<keyword evidence="3" id="KW-1185">Reference proteome</keyword>